<keyword evidence="7" id="KW-1185">Reference proteome</keyword>
<keyword evidence="5" id="KW-0812">Transmembrane</keyword>
<proteinExistence type="predicted"/>
<keyword evidence="3" id="KW-0576">Peroxisome</keyword>
<sequence length="221" mass="24781">MTFKQVVRFTNDAGALEKILRLLQSLSQIFAVYASTAEEAKTFWLLRRQFALGRRYLRFFKFLDSFSKAFGSFYASVGVKGVLEVGKWSCLGAYLFLESLTILDTMGVWPSPWAEACLVEGNKFWFYSLVCSILLGVLQLSSGSGEVEGKSSDKTKGKRQGVQVQKKEMNGVRRRMVADCFDLFLPGFVTGWLVTTHAFVGFAGAVSTILTSKDIWDRLQN</sequence>
<evidence type="ECO:0000313" key="7">
    <source>
        <dbReference type="Proteomes" id="UP000235672"/>
    </source>
</evidence>
<dbReference type="Pfam" id="PF05648">
    <property type="entry name" value="PEX11"/>
    <property type="match status" value="1"/>
</dbReference>
<keyword evidence="1" id="KW-0962">Peroxisome biogenesis</keyword>
<evidence type="ECO:0000256" key="1">
    <source>
        <dbReference type="ARBA" id="ARBA00022593"/>
    </source>
</evidence>
<dbReference type="InterPro" id="IPR008733">
    <property type="entry name" value="PEX11"/>
</dbReference>
<feature type="transmembrane region" description="Helical" evidence="5">
    <location>
        <begin position="183"/>
        <end position="210"/>
    </location>
</feature>
<dbReference type="GO" id="GO:0005778">
    <property type="term" value="C:peroxisomal membrane"/>
    <property type="evidence" value="ECO:0007669"/>
    <property type="project" value="UniProtKB-SubCell"/>
</dbReference>
<dbReference type="STRING" id="1745343.A0A2J6Q6H3"/>
<evidence type="ECO:0000256" key="4">
    <source>
        <dbReference type="ARBA" id="ARBA00046271"/>
    </source>
</evidence>
<evidence type="ECO:0000256" key="3">
    <source>
        <dbReference type="ARBA" id="ARBA00023140"/>
    </source>
</evidence>
<evidence type="ECO:0000313" key="6">
    <source>
        <dbReference type="EMBL" id="PMD21880.1"/>
    </source>
</evidence>
<evidence type="ECO:0000256" key="5">
    <source>
        <dbReference type="SAM" id="Phobius"/>
    </source>
</evidence>
<reference evidence="6 7" key="1">
    <citation type="submission" date="2016-05" db="EMBL/GenBank/DDBJ databases">
        <title>A degradative enzymes factory behind the ericoid mycorrhizal symbiosis.</title>
        <authorList>
            <consortium name="DOE Joint Genome Institute"/>
            <person name="Martino E."/>
            <person name="Morin E."/>
            <person name="Grelet G."/>
            <person name="Kuo A."/>
            <person name="Kohler A."/>
            <person name="Daghino S."/>
            <person name="Barry K."/>
            <person name="Choi C."/>
            <person name="Cichocki N."/>
            <person name="Clum A."/>
            <person name="Copeland A."/>
            <person name="Hainaut M."/>
            <person name="Haridas S."/>
            <person name="Labutti K."/>
            <person name="Lindquist E."/>
            <person name="Lipzen A."/>
            <person name="Khouja H.-R."/>
            <person name="Murat C."/>
            <person name="Ohm R."/>
            <person name="Olson A."/>
            <person name="Spatafora J."/>
            <person name="Veneault-Fourrey C."/>
            <person name="Henrissat B."/>
            <person name="Grigoriev I."/>
            <person name="Martin F."/>
            <person name="Perotto S."/>
        </authorList>
    </citation>
    <scope>NUCLEOTIDE SEQUENCE [LARGE SCALE GENOMIC DNA]</scope>
    <source>
        <strain evidence="6 7">UAMH 7357</strain>
    </source>
</reference>
<dbReference type="PANTHER" id="PTHR12652:SF23">
    <property type="entry name" value="MICROBODY (PEROXISOME) PROLIFERATION PROTEIN PEROXIN 11B (EUROFUNG)"/>
    <property type="match status" value="1"/>
</dbReference>
<dbReference type="GO" id="GO:0016559">
    <property type="term" value="P:peroxisome fission"/>
    <property type="evidence" value="ECO:0007669"/>
    <property type="project" value="InterPro"/>
</dbReference>
<dbReference type="EMBL" id="KZ613479">
    <property type="protein sequence ID" value="PMD21880.1"/>
    <property type="molecule type" value="Genomic_DNA"/>
</dbReference>
<keyword evidence="5" id="KW-1133">Transmembrane helix</keyword>
<keyword evidence="2 5" id="KW-0472">Membrane</keyword>
<feature type="transmembrane region" description="Helical" evidence="5">
    <location>
        <begin position="124"/>
        <end position="142"/>
    </location>
</feature>
<organism evidence="6 7">
    <name type="scientific">Hyaloscypha hepaticicola</name>
    <dbReference type="NCBI Taxonomy" id="2082293"/>
    <lineage>
        <taxon>Eukaryota</taxon>
        <taxon>Fungi</taxon>
        <taxon>Dikarya</taxon>
        <taxon>Ascomycota</taxon>
        <taxon>Pezizomycotina</taxon>
        <taxon>Leotiomycetes</taxon>
        <taxon>Helotiales</taxon>
        <taxon>Hyaloscyphaceae</taxon>
        <taxon>Hyaloscypha</taxon>
    </lineage>
</organism>
<accession>A0A2J6Q6H3</accession>
<dbReference type="AlphaFoldDB" id="A0A2J6Q6H3"/>
<dbReference type="OrthoDB" id="3636394at2759"/>
<comment type="subcellular location">
    <subcellularLocation>
        <location evidence="4">Peroxisome membrane</location>
    </subcellularLocation>
</comment>
<evidence type="ECO:0000256" key="2">
    <source>
        <dbReference type="ARBA" id="ARBA00023136"/>
    </source>
</evidence>
<gene>
    <name evidence="6" type="ORF">NA56DRAFT_598929</name>
</gene>
<dbReference type="PANTHER" id="PTHR12652">
    <property type="entry name" value="PEROXISOMAL BIOGENESIS FACTOR 11"/>
    <property type="match status" value="1"/>
</dbReference>
<protein>
    <submittedName>
        <fullName evidence="6">Uncharacterized protein</fullName>
    </submittedName>
</protein>
<name>A0A2J6Q6H3_9HELO</name>
<dbReference type="Proteomes" id="UP000235672">
    <property type="component" value="Unassembled WGS sequence"/>
</dbReference>